<dbReference type="EMBL" id="LAZR01000284">
    <property type="protein sequence ID" value="KKN77161.1"/>
    <property type="molecule type" value="Genomic_DNA"/>
</dbReference>
<evidence type="ECO:0000256" key="1">
    <source>
        <dbReference type="SAM" id="Phobius"/>
    </source>
</evidence>
<accession>A0A0F9VUK5</accession>
<name>A0A0F9VUK5_9ZZZZ</name>
<keyword evidence="1" id="KW-0812">Transmembrane</keyword>
<dbReference type="AlphaFoldDB" id="A0A0F9VUK5"/>
<protein>
    <submittedName>
        <fullName evidence="2">Uncharacterized protein</fullName>
    </submittedName>
</protein>
<keyword evidence="1" id="KW-1133">Transmembrane helix</keyword>
<proteinExistence type="predicted"/>
<keyword evidence="1" id="KW-0472">Membrane</keyword>
<sequence>MKVLLLRVLLYFVVIAGIAVGVYKAVKYFAGSRARVGKAHVEKFHDDEEKRADKKIKAIKKSFKPREGK</sequence>
<gene>
    <name evidence="2" type="ORF">LCGC14_0363580</name>
</gene>
<evidence type="ECO:0000313" key="2">
    <source>
        <dbReference type="EMBL" id="KKN77161.1"/>
    </source>
</evidence>
<organism evidence="2">
    <name type="scientific">marine sediment metagenome</name>
    <dbReference type="NCBI Taxonomy" id="412755"/>
    <lineage>
        <taxon>unclassified sequences</taxon>
        <taxon>metagenomes</taxon>
        <taxon>ecological metagenomes</taxon>
    </lineage>
</organism>
<comment type="caution">
    <text evidence="2">The sequence shown here is derived from an EMBL/GenBank/DDBJ whole genome shotgun (WGS) entry which is preliminary data.</text>
</comment>
<reference evidence="2" key="1">
    <citation type="journal article" date="2015" name="Nature">
        <title>Complex archaea that bridge the gap between prokaryotes and eukaryotes.</title>
        <authorList>
            <person name="Spang A."/>
            <person name="Saw J.H."/>
            <person name="Jorgensen S.L."/>
            <person name="Zaremba-Niedzwiedzka K."/>
            <person name="Martijn J."/>
            <person name="Lind A.E."/>
            <person name="van Eijk R."/>
            <person name="Schleper C."/>
            <person name="Guy L."/>
            <person name="Ettema T.J."/>
        </authorList>
    </citation>
    <scope>NUCLEOTIDE SEQUENCE</scope>
</reference>
<feature type="transmembrane region" description="Helical" evidence="1">
    <location>
        <begin position="6"/>
        <end position="26"/>
    </location>
</feature>